<dbReference type="EC" id="5.4.99.5" evidence="6"/>
<evidence type="ECO:0000256" key="17">
    <source>
        <dbReference type="ARBA" id="ARBA00031520"/>
    </source>
</evidence>
<dbReference type="InterPro" id="IPR008242">
    <property type="entry name" value="Chor_mutase/pphenate_deHydtase"/>
</dbReference>
<comment type="pathway">
    <text evidence="4">Amino-acid biosynthesis; L-phenylalanine biosynthesis; phenylpyruvate from prephenate: step 1/1.</text>
</comment>
<dbReference type="SUPFAM" id="SSF53850">
    <property type="entry name" value="Periplasmic binding protein-like II"/>
    <property type="match status" value="1"/>
</dbReference>
<dbReference type="EC" id="4.2.1.51" evidence="7"/>
<dbReference type="InterPro" id="IPR045865">
    <property type="entry name" value="ACT-like_dom_sf"/>
</dbReference>
<sequence length="381" mass="41678">MAKKATASSNAAKKTGSKTGAKKSVKRKKPTATAVKQLDQQIVKLLNERADQIAELLRGEEDPAAALYDPTHDEQLLKTAVGLNKGDLPEQTLRRVFQEVISAAKRRIRVQRVVYLGPEFSFSHLAAIERFGQSADLVPVNTIGAVFEEVNRGHAMFGIVPIENSTDGRVVDTLSMFGKLPVRICGEVQLQIHLHLLANGPRGQITEVYSKPQALSQCRNWLARNMPQARLIEVTSTSTAAQLARTKPGAAAVASQQAAVDNGLTIQAENIEDNPHNITRFAVIGEDICKRSGKDRTAVLLQVAHQPGALHDALMAFKKNKINLTWIESFPLFGAENGYQFFLDFEGHADDAAISRVLSDLEKKAVRMELLGSYPRSLTIG</sequence>
<dbReference type="CDD" id="cd13630">
    <property type="entry name" value="PBP2_PDT_1"/>
    <property type="match status" value="1"/>
</dbReference>
<evidence type="ECO:0000256" key="14">
    <source>
        <dbReference type="ARBA" id="ARBA00023239"/>
    </source>
</evidence>
<dbReference type="SUPFAM" id="SSF48600">
    <property type="entry name" value="Chorismate mutase II"/>
    <property type="match status" value="1"/>
</dbReference>
<keyword evidence="13" id="KW-0413">Isomerase</keyword>
<dbReference type="Gene3D" id="1.20.59.10">
    <property type="entry name" value="Chorismate mutase"/>
    <property type="match status" value="1"/>
</dbReference>
<keyword evidence="14" id="KW-0456">Lyase</keyword>
<evidence type="ECO:0000256" key="15">
    <source>
        <dbReference type="ARBA" id="ARBA00023268"/>
    </source>
</evidence>
<keyword evidence="10" id="KW-0028">Amino-acid biosynthesis</keyword>
<dbReference type="Gene3D" id="3.40.190.10">
    <property type="entry name" value="Periplasmic binding protein-like II"/>
    <property type="match status" value="2"/>
</dbReference>
<evidence type="ECO:0000256" key="20">
    <source>
        <dbReference type="SAM" id="MobiDB-lite"/>
    </source>
</evidence>
<feature type="region of interest" description="Disordered" evidence="20">
    <location>
        <begin position="1"/>
        <end position="33"/>
    </location>
</feature>
<dbReference type="GO" id="GO:0004106">
    <property type="term" value="F:chorismate mutase activity"/>
    <property type="evidence" value="ECO:0007669"/>
    <property type="project" value="UniProtKB-EC"/>
</dbReference>
<dbReference type="OrthoDB" id="9802281at2"/>
<dbReference type="PANTHER" id="PTHR21022:SF19">
    <property type="entry name" value="PREPHENATE DEHYDRATASE-RELATED"/>
    <property type="match status" value="1"/>
</dbReference>
<dbReference type="InterPro" id="IPR002701">
    <property type="entry name" value="CM_II_prokaryot"/>
</dbReference>
<gene>
    <name evidence="23" type="primary">pheA</name>
    <name evidence="23" type="ORF">Pan189_38650</name>
</gene>
<evidence type="ECO:0000259" key="22">
    <source>
        <dbReference type="PROSITE" id="PS51671"/>
    </source>
</evidence>
<dbReference type="PIRSF" id="PIRSF001500">
    <property type="entry name" value="Chor_mut_pdt_Ppr"/>
    <property type="match status" value="1"/>
</dbReference>
<dbReference type="InterPro" id="IPR002912">
    <property type="entry name" value="ACT_dom"/>
</dbReference>
<keyword evidence="9" id="KW-0963">Cytoplasm</keyword>
<dbReference type="EMBL" id="CP036268">
    <property type="protein sequence ID" value="QDT39457.1"/>
    <property type="molecule type" value="Genomic_DNA"/>
</dbReference>
<dbReference type="NCBIfam" id="NF008865">
    <property type="entry name" value="PRK11898.1"/>
    <property type="match status" value="1"/>
</dbReference>
<dbReference type="SMART" id="SM00830">
    <property type="entry name" value="CM_2"/>
    <property type="match status" value="1"/>
</dbReference>
<dbReference type="RefSeq" id="WP_145365592.1">
    <property type="nucleotide sequence ID" value="NZ_CP036268.1"/>
</dbReference>
<feature type="compositionally biased region" description="Basic residues" evidence="20">
    <location>
        <begin position="20"/>
        <end position="30"/>
    </location>
</feature>
<evidence type="ECO:0000256" key="6">
    <source>
        <dbReference type="ARBA" id="ARBA00012404"/>
    </source>
</evidence>
<evidence type="ECO:0000256" key="8">
    <source>
        <dbReference type="ARBA" id="ARBA00014401"/>
    </source>
</evidence>
<comment type="catalytic activity">
    <reaction evidence="1">
        <text>chorismate = prephenate</text>
        <dbReference type="Rhea" id="RHEA:13897"/>
        <dbReference type="ChEBI" id="CHEBI:29748"/>
        <dbReference type="ChEBI" id="CHEBI:29934"/>
        <dbReference type="EC" id="5.4.99.5"/>
    </reaction>
</comment>
<evidence type="ECO:0000256" key="7">
    <source>
        <dbReference type="ARBA" id="ARBA00013147"/>
    </source>
</evidence>
<accession>A0A517R6D3</accession>
<evidence type="ECO:0000256" key="16">
    <source>
        <dbReference type="ARBA" id="ARBA00031175"/>
    </source>
</evidence>
<keyword evidence="15" id="KW-0511">Multifunctional enzyme</keyword>
<dbReference type="UniPathway" id="UPA00121">
    <property type="reaction ID" value="UER00345"/>
</dbReference>
<dbReference type="GO" id="GO:0046417">
    <property type="term" value="P:chorismate metabolic process"/>
    <property type="evidence" value="ECO:0007669"/>
    <property type="project" value="InterPro"/>
</dbReference>
<dbReference type="SUPFAM" id="SSF55021">
    <property type="entry name" value="ACT-like"/>
    <property type="match status" value="1"/>
</dbReference>
<feature type="domain" description="ACT" evidence="22">
    <location>
        <begin position="298"/>
        <end position="375"/>
    </location>
</feature>
<comment type="pathway">
    <text evidence="5">Metabolic intermediate biosynthesis; prephenate biosynthesis; prephenate from chorismate: step 1/1.</text>
</comment>
<evidence type="ECO:0000256" key="3">
    <source>
        <dbReference type="ARBA" id="ARBA00004496"/>
    </source>
</evidence>
<proteinExistence type="predicted"/>
<protein>
    <recommendedName>
        <fullName evidence="8">Bifunctional chorismate mutase/prephenate dehydratase</fullName>
        <ecNumber evidence="7">4.2.1.51</ecNumber>
        <ecNumber evidence="6">5.4.99.5</ecNumber>
    </recommendedName>
    <alternativeName>
        <fullName evidence="17">Chorismate mutase-prephenate dehydratase</fullName>
    </alternativeName>
    <alternativeName>
        <fullName evidence="16">p-protein</fullName>
    </alternativeName>
</protein>
<keyword evidence="12" id="KW-0584">Phenylalanine biosynthesis</keyword>
<evidence type="ECO:0000256" key="4">
    <source>
        <dbReference type="ARBA" id="ARBA00004741"/>
    </source>
</evidence>
<dbReference type="CDD" id="cd04905">
    <property type="entry name" value="ACT_CM-PDT"/>
    <property type="match status" value="1"/>
</dbReference>
<comment type="catalytic activity">
    <reaction evidence="18">
        <text>prephenate + H(+) = 3-phenylpyruvate + CO2 + H2O</text>
        <dbReference type="Rhea" id="RHEA:21648"/>
        <dbReference type="ChEBI" id="CHEBI:15377"/>
        <dbReference type="ChEBI" id="CHEBI:15378"/>
        <dbReference type="ChEBI" id="CHEBI:16526"/>
        <dbReference type="ChEBI" id="CHEBI:18005"/>
        <dbReference type="ChEBI" id="CHEBI:29934"/>
        <dbReference type="EC" id="4.2.1.51"/>
    </reaction>
</comment>
<dbReference type="PROSITE" id="PS51671">
    <property type="entry name" value="ACT"/>
    <property type="match status" value="1"/>
</dbReference>
<evidence type="ECO:0000256" key="5">
    <source>
        <dbReference type="ARBA" id="ARBA00004817"/>
    </source>
</evidence>
<evidence type="ECO:0000313" key="24">
    <source>
        <dbReference type="Proteomes" id="UP000317318"/>
    </source>
</evidence>
<evidence type="ECO:0000256" key="18">
    <source>
        <dbReference type="ARBA" id="ARBA00047848"/>
    </source>
</evidence>
<name>A0A517R6D3_9PLAN</name>
<evidence type="ECO:0000256" key="2">
    <source>
        <dbReference type="ARBA" id="ARBA00002364"/>
    </source>
</evidence>
<dbReference type="PROSITE" id="PS51171">
    <property type="entry name" value="PREPHENATE_DEHYDR_3"/>
    <property type="match status" value="1"/>
</dbReference>
<comment type="subcellular location">
    <subcellularLocation>
        <location evidence="3">Cytoplasm</location>
    </subcellularLocation>
</comment>
<evidence type="ECO:0000256" key="19">
    <source>
        <dbReference type="PIRSR" id="PIRSR001500-2"/>
    </source>
</evidence>
<keyword evidence="11" id="KW-0057">Aromatic amino acid biosynthesis</keyword>
<dbReference type="Pfam" id="PF00800">
    <property type="entry name" value="PDT"/>
    <property type="match status" value="1"/>
</dbReference>
<keyword evidence="24" id="KW-1185">Reference proteome</keyword>
<reference evidence="23 24" key="1">
    <citation type="submission" date="2019-02" db="EMBL/GenBank/DDBJ databases">
        <title>Deep-cultivation of Planctomycetes and their phenomic and genomic characterization uncovers novel biology.</title>
        <authorList>
            <person name="Wiegand S."/>
            <person name="Jogler M."/>
            <person name="Boedeker C."/>
            <person name="Pinto D."/>
            <person name="Vollmers J."/>
            <person name="Rivas-Marin E."/>
            <person name="Kohn T."/>
            <person name="Peeters S.H."/>
            <person name="Heuer A."/>
            <person name="Rast P."/>
            <person name="Oberbeckmann S."/>
            <person name="Bunk B."/>
            <person name="Jeske O."/>
            <person name="Meyerdierks A."/>
            <person name="Storesund J.E."/>
            <person name="Kallscheuer N."/>
            <person name="Luecker S."/>
            <person name="Lage O.M."/>
            <person name="Pohl T."/>
            <person name="Merkel B.J."/>
            <person name="Hornburger P."/>
            <person name="Mueller R.-W."/>
            <person name="Bruemmer F."/>
            <person name="Labrenz M."/>
            <person name="Spormann A.M."/>
            <person name="Op den Camp H."/>
            <person name="Overmann J."/>
            <person name="Amann R."/>
            <person name="Jetten M.S.M."/>
            <person name="Mascher T."/>
            <person name="Medema M.H."/>
            <person name="Devos D.P."/>
            <person name="Kaster A.-K."/>
            <person name="Ovreas L."/>
            <person name="Rohde M."/>
            <person name="Galperin M.Y."/>
            <person name="Jogler C."/>
        </authorList>
    </citation>
    <scope>NUCLEOTIDE SEQUENCE [LARGE SCALE GENOMIC DNA]</scope>
    <source>
        <strain evidence="23 24">Pan189</strain>
    </source>
</reference>
<dbReference type="Gene3D" id="3.30.70.260">
    <property type="match status" value="1"/>
</dbReference>
<evidence type="ECO:0000256" key="10">
    <source>
        <dbReference type="ARBA" id="ARBA00022605"/>
    </source>
</evidence>
<dbReference type="InterPro" id="IPR036979">
    <property type="entry name" value="CM_dom_sf"/>
</dbReference>
<dbReference type="PANTHER" id="PTHR21022">
    <property type="entry name" value="PREPHENATE DEHYDRATASE P PROTEIN"/>
    <property type="match status" value="1"/>
</dbReference>
<organism evidence="23 24">
    <name type="scientific">Stratiformator vulcanicus</name>
    <dbReference type="NCBI Taxonomy" id="2527980"/>
    <lineage>
        <taxon>Bacteria</taxon>
        <taxon>Pseudomonadati</taxon>
        <taxon>Planctomycetota</taxon>
        <taxon>Planctomycetia</taxon>
        <taxon>Planctomycetales</taxon>
        <taxon>Planctomycetaceae</taxon>
        <taxon>Stratiformator</taxon>
    </lineage>
</organism>
<dbReference type="KEGG" id="svp:Pan189_38650"/>
<feature type="site" description="Essential for prephenate dehydratase activity" evidence="19">
    <location>
        <position position="279"/>
    </location>
</feature>
<dbReference type="GO" id="GO:0009094">
    <property type="term" value="P:L-phenylalanine biosynthetic process"/>
    <property type="evidence" value="ECO:0007669"/>
    <property type="project" value="UniProtKB-UniPathway"/>
</dbReference>
<dbReference type="Pfam" id="PF01817">
    <property type="entry name" value="CM_2"/>
    <property type="match status" value="1"/>
</dbReference>
<evidence type="ECO:0000313" key="23">
    <source>
        <dbReference type="EMBL" id="QDT39457.1"/>
    </source>
</evidence>
<evidence type="ECO:0000256" key="12">
    <source>
        <dbReference type="ARBA" id="ARBA00023222"/>
    </source>
</evidence>
<dbReference type="GO" id="GO:0005737">
    <property type="term" value="C:cytoplasm"/>
    <property type="evidence" value="ECO:0007669"/>
    <property type="project" value="UniProtKB-SubCell"/>
</dbReference>
<dbReference type="UniPathway" id="UPA00120">
    <property type="reaction ID" value="UER00203"/>
</dbReference>
<dbReference type="AlphaFoldDB" id="A0A517R6D3"/>
<dbReference type="InterPro" id="IPR036263">
    <property type="entry name" value="Chorismate_II_sf"/>
</dbReference>
<evidence type="ECO:0000259" key="21">
    <source>
        <dbReference type="PROSITE" id="PS51171"/>
    </source>
</evidence>
<evidence type="ECO:0000256" key="1">
    <source>
        <dbReference type="ARBA" id="ARBA00000824"/>
    </source>
</evidence>
<dbReference type="InterPro" id="IPR001086">
    <property type="entry name" value="Preph_deHydtase"/>
</dbReference>
<dbReference type="Proteomes" id="UP000317318">
    <property type="component" value="Chromosome"/>
</dbReference>
<feature type="domain" description="Prephenate dehydratase" evidence="21">
    <location>
        <begin position="112"/>
        <end position="286"/>
    </location>
</feature>
<feature type="compositionally biased region" description="Low complexity" evidence="20">
    <location>
        <begin position="1"/>
        <end position="19"/>
    </location>
</feature>
<comment type="function">
    <text evidence="2">Catalyzes the Claisen rearrangement of chorismate to prephenate and the decarboxylation/dehydration of prephenate to phenylpyruvate.</text>
</comment>
<evidence type="ECO:0000256" key="11">
    <source>
        <dbReference type="ARBA" id="ARBA00023141"/>
    </source>
</evidence>
<dbReference type="GO" id="GO:0004664">
    <property type="term" value="F:prephenate dehydratase activity"/>
    <property type="evidence" value="ECO:0007669"/>
    <property type="project" value="UniProtKB-EC"/>
</dbReference>
<evidence type="ECO:0000256" key="13">
    <source>
        <dbReference type="ARBA" id="ARBA00023235"/>
    </source>
</evidence>
<evidence type="ECO:0000256" key="9">
    <source>
        <dbReference type="ARBA" id="ARBA00022490"/>
    </source>
</evidence>